<sequence>MKDHKHHTKTGTIGLDDAVTQDGSNDTATNDASSSENDADGQASQSHEDANTFGEKGNTIQAAPIF</sequence>
<keyword evidence="2" id="KW-1185">Reference proteome</keyword>
<protein>
    <submittedName>
        <fullName evidence="1">Unnamed protein product</fullName>
    </submittedName>
</protein>
<organism evidence="1 2">
    <name type="scientific">Ambrosiozyma monospora</name>
    <name type="common">Yeast</name>
    <name type="synonym">Endomycopsis monosporus</name>
    <dbReference type="NCBI Taxonomy" id="43982"/>
    <lineage>
        <taxon>Eukaryota</taxon>
        <taxon>Fungi</taxon>
        <taxon>Dikarya</taxon>
        <taxon>Ascomycota</taxon>
        <taxon>Saccharomycotina</taxon>
        <taxon>Pichiomycetes</taxon>
        <taxon>Pichiales</taxon>
        <taxon>Pichiaceae</taxon>
        <taxon>Ambrosiozyma</taxon>
    </lineage>
</organism>
<evidence type="ECO:0000313" key="2">
    <source>
        <dbReference type="Proteomes" id="UP001165064"/>
    </source>
</evidence>
<proteinExistence type="predicted"/>
<gene>
    <name evidence="1" type="ORF">Amon02_001050700</name>
</gene>
<dbReference type="EMBL" id="BSXS01010580">
    <property type="protein sequence ID" value="GME98553.1"/>
    <property type="molecule type" value="Genomic_DNA"/>
</dbReference>
<reference evidence="1" key="1">
    <citation type="submission" date="2023-04" db="EMBL/GenBank/DDBJ databases">
        <title>Ambrosiozyma monospora NBRC 10751.</title>
        <authorList>
            <person name="Ichikawa N."/>
            <person name="Sato H."/>
            <person name="Tonouchi N."/>
        </authorList>
    </citation>
    <scope>NUCLEOTIDE SEQUENCE</scope>
    <source>
        <strain evidence="1">NBRC 10751</strain>
    </source>
</reference>
<comment type="caution">
    <text evidence="1">The sequence shown here is derived from an EMBL/GenBank/DDBJ whole genome shotgun (WGS) entry which is preliminary data.</text>
</comment>
<evidence type="ECO:0000313" key="1">
    <source>
        <dbReference type="EMBL" id="GME98553.1"/>
    </source>
</evidence>
<name>A0ACB5U217_AMBMO</name>
<dbReference type="Proteomes" id="UP001165064">
    <property type="component" value="Unassembled WGS sequence"/>
</dbReference>
<accession>A0ACB5U217</accession>